<feature type="compositionally biased region" description="Basic and acidic residues" evidence="4">
    <location>
        <begin position="296"/>
        <end position="308"/>
    </location>
</feature>
<accession>A0A9F7TIN6</accession>
<dbReference type="InterPro" id="IPR008160">
    <property type="entry name" value="Collagen"/>
</dbReference>
<evidence type="ECO:0000256" key="4">
    <source>
        <dbReference type="SAM" id="MobiDB-lite"/>
    </source>
</evidence>
<feature type="compositionally biased region" description="Basic and acidic residues" evidence="4">
    <location>
        <begin position="402"/>
        <end position="412"/>
    </location>
</feature>
<feature type="domain" description="Olfactomedin-like" evidence="5">
    <location>
        <begin position="491"/>
        <end position="735"/>
    </location>
</feature>
<dbReference type="InterPro" id="IPR050605">
    <property type="entry name" value="Olfactomedin-like_domain"/>
</dbReference>
<reference evidence="6" key="1">
    <citation type="journal article" date="2016" name="Nat. Commun.">
        <title>The channel catfish genome sequence provides insights into the evolution of scale formation in teleosts.</title>
        <authorList>
            <person name="Liu Z."/>
            <person name="Liu S."/>
            <person name="Yao J."/>
            <person name="Bao L."/>
            <person name="Zhang J."/>
            <person name="Li Y."/>
            <person name="Jiang C."/>
            <person name="Sun L."/>
            <person name="Wang R."/>
            <person name="Zhang Y."/>
            <person name="Zhou T."/>
            <person name="Zeng Q."/>
            <person name="Fu Q."/>
            <person name="Gao S."/>
            <person name="Li N."/>
            <person name="Koren S."/>
            <person name="Jiang Y."/>
            <person name="Zimin A."/>
            <person name="Xu P."/>
            <person name="Phillippy A.M."/>
            <person name="Geng X."/>
            <person name="Song L."/>
            <person name="Sun F."/>
            <person name="Li C."/>
            <person name="Wang X."/>
            <person name="Chen A."/>
            <person name="Jin Y."/>
            <person name="Yuan Z."/>
            <person name="Yang Y."/>
            <person name="Tan S."/>
            <person name="Peatman E."/>
            <person name="Lu J."/>
            <person name="Qin Z."/>
            <person name="Dunham R."/>
            <person name="Li Z."/>
            <person name="Sonstegard T."/>
            <person name="Feng J."/>
            <person name="Danzmann R.G."/>
            <person name="Schroeder S."/>
            <person name="Scheffler B."/>
            <person name="Duke M.V."/>
            <person name="Ballard L."/>
            <person name="Kucuktas H."/>
            <person name="Kaltenboeck L."/>
            <person name="Liu H."/>
            <person name="Armbruster J."/>
            <person name="Xie Y."/>
            <person name="Kirby M.L."/>
            <person name="Tian Y."/>
            <person name="Flanagan M.E."/>
            <person name="Mu W."/>
            <person name="Waldbieser G.C."/>
        </authorList>
    </citation>
    <scope>NUCLEOTIDE SEQUENCE [LARGE SCALE GENOMIC DNA]</scope>
    <source>
        <strain evidence="6">SDA103</strain>
    </source>
</reference>
<dbReference type="PANTHER" id="PTHR23192">
    <property type="entry name" value="OLFACTOMEDIN-RELATED"/>
    <property type="match status" value="1"/>
</dbReference>
<organism evidence="6 7">
    <name type="scientific">Ictalurus punctatus</name>
    <name type="common">Channel catfish</name>
    <name type="synonym">Silurus punctatus</name>
    <dbReference type="NCBI Taxonomy" id="7998"/>
    <lineage>
        <taxon>Eukaryota</taxon>
        <taxon>Metazoa</taxon>
        <taxon>Chordata</taxon>
        <taxon>Craniata</taxon>
        <taxon>Vertebrata</taxon>
        <taxon>Euteleostomi</taxon>
        <taxon>Actinopterygii</taxon>
        <taxon>Neopterygii</taxon>
        <taxon>Teleostei</taxon>
        <taxon>Ostariophysi</taxon>
        <taxon>Siluriformes</taxon>
        <taxon>Ictaluridae</taxon>
        <taxon>Ictalurus</taxon>
    </lineage>
</organism>
<protein>
    <submittedName>
        <fullName evidence="7">Gliomedin isoform X1</fullName>
    </submittedName>
</protein>
<keyword evidence="2" id="KW-0964">Secreted</keyword>
<evidence type="ECO:0000256" key="2">
    <source>
        <dbReference type="ARBA" id="ARBA00022525"/>
    </source>
</evidence>
<proteinExistence type="predicted"/>
<dbReference type="SUPFAM" id="SSF101898">
    <property type="entry name" value="NHL repeat"/>
    <property type="match status" value="1"/>
</dbReference>
<dbReference type="InterPro" id="IPR003112">
    <property type="entry name" value="Olfac-like_dom"/>
</dbReference>
<dbReference type="CTD" id="342035"/>
<evidence type="ECO:0000313" key="6">
    <source>
        <dbReference type="Proteomes" id="UP000221080"/>
    </source>
</evidence>
<gene>
    <name evidence="7" type="primary">gldn</name>
</gene>
<evidence type="ECO:0000256" key="3">
    <source>
        <dbReference type="PROSITE-ProRule" id="PRU00446"/>
    </source>
</evidence>
<feature type="region of interest" description="Disordered" evidence="4">
    <location>
        <begin position="287"/>
        <end position="308"/>
    </location>
</feature>
<evidence type="ECO:0000256" key="1">
    <source>
        <dbReference type="ARBA" id="ARBA00004613"/>
    </source>
</evidence>
<evidence type="ECO:0000259" key="5">
    <source>
        <dbReference type="PROSITE" id="PS51132"/>
    </source>
</evidence>
<dbReference type="PANTHER" id="PTHR23192:SF85">
    <property type="entry name" value="GLIOMEDIN"/>
    <property type="match status" value="1"/>
</dbReference>
<feature type="region of interest" description="Disordered" evidence="4">
    <location>
        <begin position="355"/>
        <end position="454"/>
    </location>
</feature>
<dbReference type="Pfam" id="PF02191">
    <property type="entry name" value="OLF"/>
    <property type="match status" value="1"/>
</dbReference>
<feature type="region of interest" description="Disordered" evidence="4">
    <location>
        <begin position="246"/>
        <end position="267"/>
    </location>
</feature>
<dbReference type="GeneID" id="124627786"/>
<dbReference type="Pfam" id="PF01391">
    <property type="entry name" value="Collagen"/>
    <property type="match status" value="1"/>
</dbReference>
<name>A0A9F7TIN6_ICTPU</name>
<feature type="compositionally biased region" description="Pro residues" evidence="4">
    <location>
        <begin position="421"/>
        <end position="448"/>
    </location>
</feature>
<comment type="caution">
    <text evidence="3">Lacks conserved residue(s) required for the propagation of feature annotation.</text>
</comment>
<dbReference type="AlphaFoldDB" id="A0A9F7TIN6"/>
<sequence length="739" mass="81612">MVQISNVLCSPGPCMMGNTHRSPSDQNPVVKELLCSSVESVIRDKGRNLRKAGTLCGNKASLIHSGNNVCFCRLRTTRNSARVNNAIEPMSCVLQPPVRMKNSTLLNINQVTVQTRVFRNTTEQQLRLCVAFSKRLSVVSLSSQSCGVTVPGILHSGNLLIFCLKFLWISSPELQMKTSESLRLSWTFHWTLGIVSVLTLLNSAGFMLLLLQTREFENRMDAVESRLEEISQSSVVEFMTEMSRNQQDIQEDLQQNSRNKRSQELKEAEALQQKLQLELEEKLAEISGDGTGEEVSSNKERNVQDHPDFYHRTVQHDGMMMMMTYSMVPVKVLLDICNSTKGVCLTGPPGPPGLPGVDGMPGYNGTDGVPGLPGEPGAPGKRGKRGPPGEKGDPGEPGVKGDPGRPGEKGEPSNDVIVEGPPGPMGPPGAPGPIGPPGLPGPPGPPRPARNRTQRAHLHMGHASEGFIHAVSHDHMMSQGPGKRGKTSKNECIIKSVKDPRNLAKMESTFGTWMKDTAVGDDEKIWVAEHFSGRIMKEFSSIAAWQNSSSKSIDVKKFFQGCGHLVHNNFIYYHIAGTYSIARYNLHTETLHTLAIENAFYHNLSYLLRNSKTYFKMAADESGLWLVFASSVDENIVVAQLDEKTFSITTYINTSYPRSKAGNAFIACGVLYVTDVKDTRVTYAFDLLKQKPLNVSFDLWTPASVLSMMSYNPQDRHLYVWDSGHVKSYRVHFLSDDSF</sequence>
<reference evidence="7" key="2">
    <citation type="submission" date="2025-08" db="UniProtKB">
        <authorList>
            <consortium name="RefSeq"/>
        </authorList>
    </citation>
    <scope>IDENTIFICATION</scope>
    <source>
        <tissue evidence="7">Blood</tissue>
    </source>
</reference>
<dbReference type="GO" id="GO:0009986">
    <property type="term" value="C:cell surface"/>
    <property type="evidence" value="ECO:0007669"/>
    <property type="project" value="TreeGrafter"/>
</dbReference>
<keyword evidence="6" id="KW-1185">Reference proteome</keyword>
<dbReference type="GO" id="GO:0007165">
    <property type="term" value="P:signal transduction"/>
    <property type="evidence" value="ECO:0007669"/>
    <property type="project" value="TreeGrafter"/>
</dbReference>
<dbReference type="GO" id="GO:0005615">
    <property type="term" value="C:extracellular space"/>
    <property type="evidence" value="ECO:0007669"/>
    <property type="project" value="TreeGrafter"/>
</dbReference>
<feature type="compositionally biased region" description="Polar residues" evidence="4">
    <location>
        <begin position="246"/>
        <end position="257"/>
    </location>
</feature>
<dbReference type="Proteomes" id="UP000221080">
    <property type="component" value="Chromosome 4"/>
</dbReference>
<comment type="subcellular location">
    <subcellularLocation>
        <location evidence="1">Secreted</location>
    </subcellularLocation>
</comment>
<dbReference type="OrthoDB" id="8397025at2759"/>
<dbReference type="SMART" id="SM00284">
    <property type="entry name" value="OLF"/>
    <property type="match status" value="1"/>
</dbReference>
<dbReference type="PROSITE" id="PS51132">
    <property type="entry name" value="OLF"/>
    <property type="match status" value="1"/>
</dbReference>
<evidence type="ECO:0000313" key="7">
    <source>
        <dbReference type="RefSeq" id="XP_053534271.1"/>
    </source>
</evidence>
<dbReference type="RefSeq" id="XP_053534271.1">
    <property type="nucleotide sequence ID" value="XM_053678296.1"/>
</dbReference>